<dbReference type="PROSITE" id="PS51297">
    <property type="entry name" value="K_BOX"/>
    <property type="match status" value="1"/>
</dbReference>
<comment type="caution">
    <text evidence="2">The sequence shown here is derived from an EMBL/GenBank/DDBJ whole genome shotgun (WGS) entry which is preliminary data.</text>
</comment>
<dbReference type="GO" id="GO:0003700">
    <property type="term" value="F:DNA-binding transcription factor activity"/>
    <property type="evidence" value="ECO:0007669"/>
    <property type="project" value="InterPro"/>
</dbReference>
<reference evidence="2 3" key="1">
    <citation type="submission" date="2018-02" db="EMBL/GenBank/DDBJ databases">
        <title>Draft genome of wild Prunus yedoensis var. nudiflora.</title>
        <authorList>
            <person name="Baek S."/>
            <person name="Kim J.-H."/>
            <person name="Choi K."/>
            <person name="Kim G.-B."/>
            <person name="Cho A."/>
            <person name="Jang H."/>
            <person name="Shin C.-H."/>
            <person name="Yu H.-J."/>
            <person name="Mun J.-H."/>
        </authorList>
    </citation>
    <scope>NUCLEOTIDE SEQUENCE [LARGE SCALE GENOMIC DNA]</scope>
    <source>
        <strain evidence="3">cv. Jeju island</strain>
        <tissue evidence="2">Leaf</tissue>
    </source>
</reference>
<organism evidence="2 3">
    <name type="scientific">Prunus yedoensis var. nudiflora</name>
    <dbReference type="NCBI Taxonomy" id="2094558"/>
    <lineage>
        <taxon>Eukaryota</taxon>
        <taxon>Viridiplantae</taxon>
        <taxon>Streptophyta</taxon>
        <taxon>Embryophyta</taxon>
        <taxon>Tracheophyta</taxon>
        <taxon>Spermatophyta</taxon>
        <taxon>Magnoliopsida</taxon>
        <taxon>eudicotyledons</taxon>
        <taxon>Gunneridae</taxon>
        <taxon>Pentapetalae</taxon>
        <taxon>rosids</taxon>
        <taxon>fabids</taxon>
        <taxon>Rosales</taxon>
        <taxon>Rosaceae</taxon>
        <taxon>Amygdaloideae</taxon>
        <taxon>Amygdaleae</taxon>
        <taxon>Prunus</taxon>
    </lineage>
</organism>
<dbReference type="Proteomes" id="UP000250321">
    <property type="component" value="Unassembled WGS sequence"/>
</dbReference>
<evidence type="ECO:0000313" key="3">
    <source>
        <dbReference type="Proteomes" id="UP000250321"/>
    </source>
</evidence>
<name>A0A315AHU5_PRUYE</name>
<dbReference type="InterPro" id="IPR002487">
    <property type="entry name" value="TF_Kbox"/>
</dbReference>
<dbReference type="EMBL" id="PJQY01000285">
    <property type="protein sequence ID" value="PQQ13816.1"/>
    <property type="molecule type" value="Genomic_DNA"/>
</dbReference>
<proteinExistence type="predicted"/>
<dbReference type="STRING" id="2094558.A0A315AHU5"/>
<keyword evidence="3" id="KW-1185">Reference proteome</keyword>
<protein>
    <submittedName>
        <fullName evidence="2">MADS-box transcription factor 23 isoform X1</fullName>
    </submittedName>
</protein>
<dbReference type="GO" id="GO:0005634">
    <property type="term" value="C:nucleus"/>
    <property type="evidence" value="ECO:0007669"/>
    <property type="project" value="InterPro"/>
</dbReference>
<sequence length="81" mass="9409">MGEELSGLSAKDLQNLENQLETSLKGVRMKKDQRLNDEIKELNQKGNLIHQENMELYKKLDLIGKENAELQQKEERERGAK</sequence>
<dbReference type="Pfam" id="PF01486">
    <property type="entry name" value="K-box"/>
    <property type="match status" value="1"/>
</dbReference>
<feature type="domain" description="K-box" evidence="1">
    <location>
        <begin position="1"/>
        <end position="66"/>
    </location>
</feature>
<dbReference type="OrthoDB" id="1080962at2759"/>
<dbReference type="AlphaFoldDB" id="A0A315AHU5"/>
<evidence type="ECO:0000313" key="2">
    <source>
        <dbReference type="EMBL" id="PQQ13816.1"/>
    </source>
</evidence>
<gene>
    <name evidence="2" type="ORF">Pyn_30197</name>
</gene>
<evidence type="ECO:0000259" key="1">
    <source>
        <dbReference type="PROSITE" id="PS51297"/>
    </source>
</evidence>
<accession>A0A315AHU5</accession>